<organism evidence="3 4">
    <name type="scientific">Niabella yanshanensis</name>
    <dbReference type="NCBI Taxonomy" id="577386"/>
    <lineage>
        <taxon>Bacteria</taxon>
        <taxon>Pseudomonadati</taxon>
        <taxon>Bacteroidota</taxon>
        <taxon>Chitinophagia</taxon>
        <taxon>Chitinophagales</taxon>
        <taxon>Chitinophagaceae</taxon>
        <taxon>Niabella</taxon>
    </lineage>
</organism>
<accession>A0ABZ0WAU1</accession>
<gene>
    <name evidence="3" type="ORF">U0035_05870</name>
</gene>
<evidence type="ECO:0000259" key="2">
    <source>
        <dbReference type="Pfam" id="PF08327"/>
    </source>
</evidence>
<dbReference type="EMBL" id="CP139960">
    <property type="protein sequence ID" value="WQD39673.1"/>
    <property type="molecule type" value="Genomic_DNA"/>
</dbReference>
<proteinExistence type="inferred from homology"/>
<evidence type="ECO:0000313" key="4">
    <source>
        <dbReference type="Proteomes" id="UP001325680"/>
    </source>
</evidence>
<reference evidence="3 4" key="1">
    <citation type="submission" date="2023-12" db="EMBL/GenBank/DDBJ databases">
        <title>Genome sequencing and assembly of bacterial species from a model synthetic community.</title>
        <authorList>
            <person name="Hogle S.L."/>
        </authorList>
    </citation>
    <scope>NUCLEOTIDE SEQUENCE [LARGE SCALE GENOMIC DNA]</scope>
    <source>
        <strain evidence="3 4">HAMBI_3031</strain>
    </source>
</reference>
<dbReference type="SUPFAM" id="SSF55961">
    <property type="entry name" value="Bet v1-like"/>
    <property type="match status" value="1"/>
</dbReference>
<evidence type="ECO:0000256" key="1">
    <source>
        <dbReference type="ARBA" id="ARBA00006817"/>
    </source>
</evidence>
<feature type="domain" description="Activator of Hsp90 ATPase homologue 1/2-like C-terminal" evidence="2">
    <location>
        <begin position="13"/>
        <end position="146"/>
    </location>
</feature>
<dbReference type="Proteomes" id="UP001325680">
    <property type="component" value="Chromosome"/>
</dbReference>
<protein>
    <submittedName>
        <fullName evidence="3">SRPBCC domain-containing protein</fullName>
    </submittedName>
</protein>
<dbReference type="Gene3D" id="3.30.530.20">
    <property type="match status" value="1"/>
</dbReference>
<dbReference type="CDD" id="cd07814">
    <property type="entry name" value="SRPBCC_CalC_Aha1-like"/>
    <property type="match status" value="1"/>
</dbReference>
<dbReference type="Pfam" id="PF08327">
    <property type="entry name" value="AHSA1"/>
    <property type="match status" value="1"/>
</dbReference>
<evidence type="ECO:0000313" key="3">
    <source>
        <dbReference type="EMBL" id="WQD39673.1"/>
    </source>
</evidence>
<dbReference type="InterPro" id="IPR023393">
    <property type="entry name" value="START-like_dom_sf"/>
</dbReference>
<sequence>MVDIRHTLIIEALPQLIYQALTTSEGLSSWWTPHTEATPETGTIARFPFADNYVKEMRIIELISNDFVKWHCLEGDKEWIGTSLTFKLVQHNQSAMITAYPEVKGQLEQGSLSVKTLLLFEHKNWKDYSPSYAECSYTWAIFLNSLKLYCETGKGRPWPTQHQIG</sequence>
<comment type="similarity">
    <text evidence="1">Belongs to the AHA1 family.</text>
</comment>
<dbReference type="InterPro" id="IPR013538">
    <property type="entry name" value="ASHA1/2-like_C"/>
</dbReference>
<keyword evidence="4" id="KW-1185">Reference proteome</keyword>
<dbReference type="RefSeq" id="WP_114789094.1">
    <property type="nucleotide sequence ID" value="NZ_CP139960.1"/>
</dbReference>
<name>A0ABZ0WAU1_9BACT</name>